<reference evidence="12" key="1">
    <citation type="journal article" date="2021" name="Nat. Microbiol.">
        <title>Cocultivation of an ultrasmall environmental parasitic bacterium with lytic ability against bacteria associated with wastewater foams.</title>
        <authorList>
            <person name="Batinovic S."/>
            <person name="Rose J.J.A."/>
            <person name="Ratcliffe J."/>
            <person name="Seviour R.J."/>
            <person name="Petrovski S."/>
        </authorList>
    </citation>
    <scope>NUCLEOTIDE SEQUENCE</scope>
    <source>
        <strain evidence="12">JR1</strain>
    </source>
</reference>
<organism evidence="12 13">
    <name type="scientific">Candidatus Mycosynbacter amalyticus</name>
    <dbReference type="NCBI Taxonomy" id="2665156"/>
    <lineage>
        <taxon>Bacteria</taxon>
        <taxon>Candidatus Saccharimonadota</taxon>
        <taxon>Candidatus Saccharimonadota incertae sedis</taxon>
        <taxon>Candidatus Mycosynbacter</taxon>
    </lineage>
</organism>
<feature type="domain" description="Vitamin K epoxide reductase" evidence="11">
    <location>
        <begin position="21"/>
        <end position="162"/>
    </location>
</feature>
<dbReference type="AlphaFoldDB" id="A0A857ML92"/>
<dbReference type="GO" id="GO:0016020">
    <property type="term" value="C:membrane"/>
    <property type="evidence" value="ECO:0007669"/>
    <property type="project" value="UniProtKB-SubCell"/>
</dbReference>
<keyword evidence="13" id="KW-1185">Reference proteome</keyword>
<dbReference type="InterPro" id="IPR038354">
    <property type="entry name" value="VKOR_sf"/>
</dbReference>
<keyword evidence="4" id="KW-0874">Quinone</keyword>
<feature type="transmembrane region" description="Helical" evidence="10">
    <location>
        <begin position="117"/>
        <end position="137"/>
    </location>
</feature>
<proteinExistence type="inferred from homology"/>
<dbReference type="Pfam" id="PF07884">
    <property type="entry name" value="VKOR"/>
    <property type="match status" value="1"/>
</dbReference>
<evidence type="ECO:0000313" key="13">
    <source>
        <dbReference type="Proteomes" id="UP001059824"/>
    </source>
</evidence>
<dbReference type="InterPro" id="IPR012932">
    <property type="entry name" value="VKOR"/>
</dbReference>
<dbReference type="Gene3D" id="1.20.1440.130">
    <property type="entry name" value="VKOR domain"/>
    <property type="match status" value="1"/>
</dbReference>
<evidence type="ECO:0000313" key="12">
    <source>
        <dbReference type="EMBL" id="QHN43353.1"/>
    </source>
</evidence>
<keyword evidence="7 10" id="KW-0472">Membrane</keyword>
<gene>
    <name evidence="12" type="ORF">GII36_01350</name>
</gene>
<evidence type="ECO:0000256" key="2">
    <source>
        <dbReference type="ARBA" id="ARBA00006214"/>
    </source>
</evidence>
<keyword evidence="5 10" id="KW-1133">Transmembrane helix</keyword>
<keyword evidence="9" id="KW-0676">Redox-active center</keyword>
<evidence type="ECO:0000256" key="10">
    <source>
        <dbReference type="SAM" id="Phobius"/>
    </source>
</evidence>
<comment type="similarity">
    <text evidence="2">Belongs to the VKOR family.</text>
</comment>
<name>A0A857ML92_9BACT</name>
<dbReference type="KEGG" id="mama:GII36_01350"/>
<feature type="transmembrane region" description="Helical" evidence="10">
    <location>
        <begin position="189"/>
        <end position="207"/>
    </location>
</feature>
<feature type="transmembrane region" description="Helical" evidence="10">
    <location>
        <begin position="85"/>
        <end position="105"/>
    </location>
</feature>
<evidence type="ECO:0000256" key="9">
    <source>
        <dbReference type="ARBA" id="ARBA00023284"/>
    </source>
</evidence>
<accession>A0A857ML92</accession>
<evidence type="ECO:0000256" key="1">
    <source>
        <dbReference type="ARBA" id="ARBA00004141"/>
    </source>
</evidence>
<evidence type="ECO:0000256" key="6">
    <source>
        <dbReference type="ARBA" id="ARBA00023002"/>
    </source>
</evidence>
<evidence type="ECO:0000259" key="11">
    <source>
        <dbReference type="SMART" id="SM00756"/>
    </source>
</evidence>
<dbReference type="EMBL" id="CP045921">
    <property type="protein sequence ID" value="QHN43353.1"/>
    <property type="molecule type" value="Genomic_DNA"/>
</dbReference>
<evidence type="ECO:0000256" key="8">
    <source>
        <dbReference type="ARBA" id="ARBA00023157"/>
    </source>
</evidence>
<dbReference type="InterPro" id="IPR041714">
    <property type="entry name" value="VKOR_Actinobacteria"/>
</dbReference>
<keyword evidence="3 10" id="KW-0812">Transmembrane</keyword>
<keyword evidence="8" id="KW-1015">Disulfide bond</keyword>
<keyword evidence="6" id="KW-0560">Oxidoreductase</keyword>
<dbReference type="SMART" id="SM00756">
    <property type="entry name" value="VKc"/>
    <property type="match status" value="1"/>
</dbReference>
<dbReference type="GO" id="GO:0048038">
    <property type="term" value="F:quinone binding"/>
    <property type="evidence" value="ECO:0007669"/>
    <property type="project" value="UniProtKB-KW"/>
</dbReference>
<evidence type="ECO:0000256" key="3">
    <source>
        <dbReference type="ARBA" id="ARBA00022692"/>
    </source>
</evidence>
<dbReference type="CDD" id="cd12922">
    <property type="entry name" value="VKOR_5"/>
    <property type="match status" value="1"/>
</dbReference>
<sequence length="212" mass="23983">MNKLHAIRDFFTHEDKKLRDDRWIFASMLVGAVLSLLASFVLSYDAIQIAKNPNAELSCSVNVVINCATVAKHPTAEMFGFPNSFLGLMAESVVITVAIAGLAGIRFPRGFMFAAQIGYTLGLIFAYVLFYISFFIIQALCPWCLLVTLTTTLVFFAMTRYNIRENNLYLPKSIMRPLHRWIEKDYDKLLMWSLIVIFIAAIIVKYGDGLFA</sequence>
<protein>
    <submittedName>
        <fullName evidence="12">Vitamin K epoxide reductase</fullName>
    </submittedName>
</protein>
<feature type="transmembrane region" description="Helical" evidence="10">
    <location>
        <begin position="23"/>
        <end position="44"/>
    </location>
</feature>
<evidence type="ECO:0000256" key="7">
    <source>
        <dbReference type="ARBA" id="ARBA00023136"/>
    </source>
</evidence>
<evidence type="ECO:0000256" key="5">
    <source>
        <dbReference type="ARBA" id="ARBA00022989"/>
    </source>
</evidence>
<comment type="subcellular location">
    <subcellularLocation>
        <location evidence="1">Membrane</location>
        <topology evidence="1">Multi-pass membrane protein</topology>
    </subcellularLocation>
</comment>
<dbReference type="GO" id="GO:0016491">
    <property type="term" value="F:oxidoreductase activity"/>
    <property type="evidence" value="ECO:0007669"/>
    <property type="project" value="UniProtKB-KW"/>
</dbReference>
<evidence type="ECO:0000256" key="4">
    <source>
        <dbReference type="ARBA" id="ARBA00022719"/>
    </source>
</evidence>
<dbReference type="Proteomes" id="UP001059824">
    <property type="component" value="Chromosome"/>
</dbReference>
<feature type="transmembrane region" description="Helical" evidence="10">
    <location>
        <begin position="143"/>
        <end position="163"/>
    </location>
</feature>